<dbReference type="EMBL" id="JAESDN010000023">
    <property type="protein sequence ID" value="KAG7040595.1"/>
    <property type="molecule type" value="Genomic_DNA"/>
</dbReference>
<protein>
    <submittedName>
        <fullName evidence="2">Uncharacterized protein</fullName>
    </submittedName>
</protein>
<dbReference type="AlphaFoldDB" id="A0A9P7QPH8"/>
<comment type="caution">
    <text evidence="2">The sequence shown here is derived from an EMBL/GenBank/DDBJ whole genome shotgun (WGS) entry which is preliminary data.</text>
</comment>
<evidence type="ECO:0000313" key="3">
    <source>
        <dbReference type="Proteomes" id="UP000699042"/>
    </source>
</evidence>
<evidence type="ECO:0000256" key="1">
    <source>
        <dbReference type="SAM" id="SignalP"/>
    </source>
</evidence>
<keyword evidence="3" id="KW-1185">Reference proteome</keyword>
<dbReference type="Proteomes" id="UP000699042">
    <property type="component" value="Unassembled WGS sequence"/>
</dbReference>
<organism evidence="2 3">
    <name type="scientific">Colletotrichum scovillei</name>
    <dbReference type="NCBI Taxonomy" id="1209932"/>
    <lineage>
        <taxon>Eukaryota</taxon>
        <taxon>Fungi</taxon>
        <taxon>Dikarya</taxon>
        <taxon>Ascomycota</taxon>
        <taxon>Pezizomycotina</taxon>
        <taxon>Sordariomycetes</taxon>
        <taxon>Hypocreomycetidae</taxon>
        <taxon>Glomerellales</taxon>
        <taxon>Glomerellaceae</taxon>
        <taxon>Colletotrichum</taxon>
        <taxon>Colletotrichum acutatum species complex</taxon>
    </lineage>
</organism>
<reference evidence="2" key="1">
    <citation type="submission" date="2021-05" db="EMBL/GenBank/DDBJ databases">
        <title>Comparative genomics of three Colletotrichum scovillei strains and genetic complementation revealed genes involved fungal growth and virulence on chili pepper.</title>
        <authorList>
            <person name="Hsieh D.-K."/>
            <person name="Chuang S.-C."/>
            <person name="Chen C.-Y."/>
            <person name="Chao Y.-T."/>
            <person name="Lu M.-Y.J."/>
            <person name="Lee M.-H."/>
            <person name="Shih M.-C."/>
        </authorList>
    </citation>
    <scope>NUCLEOTIDE SEQUENCE</scope>
    <source>
        <strain evidence="2">Coll-153</strain>
    </source>
</reference>
<feature type="chain" id="PRO_5040496993" evidence="1">
    <location>
        <begin position="22"/>
        <end position="166"/>
    </location>
</feature>
<proteinExistence type="predicted"/>
<gene>
    <name evidence="2" type="ORF">JMJ77_011457</name>
</gene>
<sequence>MAYMGRLARLWFLESLTVNFSCLNAPAPLAPFSFSPPRPPLRRGFTLAVTGPFGDMRAGNTVNPVPLLGIQDPTRPYSVSRTYGYTMETTNAVFDQNARLRTAAEDPTNQRPHSVLNDLQSADSYNSTPLAPAARPIGIQHQSAPRMAISGSASAQRLIWRINVPN</sequence>
<name>A0A9P7QPH8_9PEZI</name>
<evidence type="ECO:0000313" key="2">
    <source>
        <dbReference type="EMBL" id="KAG7040595.1"/>
    </source>
</evidence>
<accession>A0A9P7QPH8</accession>
<feature type="signal peptide" evidence="1">
    <location>
        <begin position="1"/>
        <end position="21"/>
    </location>
</feature>
<keyword evidence="1" id="KW-0732">Signal</keyword>